<dbReference type="InterPro" id="IPR036388">
    <property type="entry name" value="WH-like_DNA-bd_sf"/>
</dbReference>
<dbReference type="SUPFAM" id="SSF46785">
    <property type="entry name" value="Winged helix' DNA-binding domain"/>
    <property type="match status" value="1"/>
</dbReference>
<gene>
    <name evidence="2" type="ORF">F8568_018835</name>
    <name evidence="3" type="ORF">F8568_022215</name>
</gene>
<proteinExistence type="predicted"/>
<accession>A0A6I4MJH2</accession>
<reference evidence="2 4" key="1">
    <citation type="submission" date="2019-12" db="EMBL/GenBank/DDBJ databases">
        <title>Actinomadura physcomitrii sp. nov., a novel actinomycete isolated from moss [Physcomitrium sphaericum (Ludw) Fuernr].</title>
        <authorList>
            <person name="Zhuang X."/>
        </authorList>
    </citation>
    <scope>NUCLEOTIDE SEQUENCE [LARGE SCALE GENOMIC DNA]</scope>
    <source>
        <strain evidence="2 4">LD22</strain>
    </source>
</reference>
<dbReference type="InterPro" id="IPR036390">
    <property type="entry name" value="WH_DNA-bd_sf"/>
</dbReference>
<dbReference type="EMBL" id="WBMS02000017">
    <property type="protein sequence ID" value="MWA03042.1"/>
    <property type="molecule type" value="Genomic_DNA"/>
</dbReference>
<dbReference type="GO" id="GO:0003700">
    <property type="term" value="F:DNA-binding transcription factor activity"/>
    <property type="evidence" value="ECO:0007669"/>
    <property type="project" value="InterPro"/>
</dbReference>
<dbReference type="Gene3D" id="1.10.10.10">
    <property type="entry name" value="Winged helix-like DNA-binding domain superfamily/Winged helix DNA-binding domain"/>
    <property type="match status" value="1"/>
</dbReference>
<feature type="domain" description="HTH marR-type" evidence="1">
    <location>
        <begin position="6"/>
        <end position="146"/>
    </location>
</feature>
<evidence type="ECO:0000313" key="3">
    <source>
        <dbReference type="EMBL" id="MWA03042.1"/>
    </source>
</evidence>
<evidence type="ECO:0000259" key="1">
    <source>
        <dbReference type="PROSITE" id="PS50995"/>
    </source>
</evidence>
<dbReference type="PROSITE" id="PS50995">
    <property type="entry name" value="HTH_MARR_2"/>
    <property type="match status" value="1"/>
</dbReference>
<evidence type="ECO:0000313" key="4">
    <source>
        <dbReference type="Proteomes" id="UP000462055"/>
    </source>
</evidence>
<dbReference type="GO" id="GO:0006950">
    <property type="term" value="P:response to stress"/>
    <property type="evidence" value="ECO:0007669"/>
    <property type="project" value="TreeGrafter"/>
</dbReference>
<evidence type="ECO:0000313" key="2">
    <source>
        <dbReference type="EMBL" id="MWA02386.1"/>
    </source>
</evidence>
<dbReference type="Proteomes" id="UP000462055">
    <property type="component" value="Unassembled WGS sequence"/>
</dbReference>
<dbReference type="InterPro" id="IPR000835">
    <property type="entry name" value="HTH_MarR-typ"/>
</dbReference>
<dbReference type="AlphaFoldDB" id="A0A6I4MJH2"/>
<dbReference type="Pfam" id="PF12802">
    <property type="entry name" value="MarR_2"/>
    <property type="match status" value="1"/>
</dbReference>
<dbReference type="InterPro" id="IPR039422">
    <property type="entry name" value="MarR/SlyA-like"/>
</dbReference>
<dbReference type="PANTHER" id="PTHR33164:SF43">
    <property type="entry name" value="HTH-TYPE TRANSCRIPTIONAL REPRESSOR YETL"/>
    <property type="match status" value="1"/>
</dbReference>
<dbReference type="SMART" id="SM00347">
    <property type="entry name" value="HTH_MARR"/>
    <property type="match status" value="1"/>
</dbReference>
<dbReference type="RefSeq" id="WP_151594842.1">
    <property type="nucleotide sequence ID" value="NZ_WBMS02000013.1"/>
</dbReference>
<sequence>MFPDDDHPLAELADEVLRCHGRLLTATANLGTEDGLTGAQLLVLTTVVRADRAPTVPQIGRSLGHSRQAVQRLADALVERGLIEAVDNPDHKRARRLVPTAAGRRAYDRSNARGRDWASRVTEDMSPAELTAAAETLRRLRRRLEADDHPR</sequence>
<name>A0A6I4MJH2_9ACTN</name>
<protein>
    <submittedName>
        <fullName evidence="2">MarR family transcriptional regulator</fullName>
    </submittedName>
</protein>
<keyword evidence="4" id="KW-1185">Reference proteome</keyword>
<dbReference type="PANTHER" id="PTHR33164">
    <property type="entry name" value="TRANSCRIPTIONAL REGULATOR, MARR FAMILY"/>
    <property type="match status" value="1"/>
</dbReference>
<dbReference type="EMBL" id="WBMS02000013">
    <property type="protein sequence ID" value="MWA02386.1"/>
    <property type="molecule type" value="Genomic_DNA"/>
</dbReference>
<organism evidence="2 4">
    <name type="scientific">Actinomadura physcomitrii</name>
    <dbReference type="NCBI Taxonomy" id="2650748"/>
    <lineage>
        <taxon>Bacteria</taxon>
        <taxon>Bacillati</taxon>
        <taxon>Actinomycetota</taxon>
        <taxon>Actinomycetes</taxon>
        <taxon>Streptosporangiales</taxon>
        <taxon>Thermomonosporaceae</taxon>
        <taxon>Actinomadura</taxon>
    </lineage>
</organism>
<comment type="caution">
    <text evidence="2">The sequence shown here is derived from an EMBL/GenBank/DDBJ whole genome shotgun (WGS) entry which is preliminary data.</text>
</comment>